<comment type="caution">
    <text evidence="2">The sequence shown here is derived from an EMBL/GenBank/DDBJ whole genome shotgun (WGS) entry which is preliminary data.</text>
</comment>
<sequence>MPFGKEFSNKVSDLINPSSNAPTEKTKNVGGFGLSNNPKKSSEIEKIEYDASYCNSYADMKHQQDDIESSLDKANNKNYSNYYQYNFQNYSNVPKFDTCTNNDSRILKAIPSENKGADISPLHFSFRNLTESSESKNNGNFNIDHCTVSKTRFGDDKKDCDLNRGIQNSNSTLRESNNFEAAMDICEQDPRFVIKPQTNSPPKNSEFSLKDVNDISQQSNYLNSIYTEITHNNIHFDILNNKPLLEKVSISKTSINNLFVDDSDQNRSPSSSRSVRLMDGFLKSPNDSKKTQEANLGGGITYEENGIKASTAKSAEKSENVHQKRQQDLAVEPTASFTATHCCAYTGLVRKDRHFCDSCLYSKLRLKRVQHQQSAGPCHISQSPARTRNNLHSSSGDTEERSDECQNTSGSGFRPKEGLDIYGLNFRNFKVYSTYSLNDSFESDSFEPKVWPKISKPCGEMEGGYYGDSAANQDKNGCEMKNVDHEEFTRLILALKLINIYISEAALVLQELNIDKYQLPNFKFNKWCSDCIIDNADVSKESALFSENNTISISYKDMCEFITQFSIFNFNNVGNTDKFIKAINLHVGIFLKWLRSVCDSKDCTCYDKDQQPELLEKNNLNSVYNSKMCFFVISASHLVRGSANVCAVPAVHLFDGAQSEHQAPERQQSSACSTNKLQHFVQVPRNKLE</sequence>
<dbReference type="OrthoDB" id="10450722at2759"/>
<gene>
    <name evidence="2" type="ORF">AYI69_g8489</name>
</gene>
<feature type="region of interest" description="Disordered" evidence="1">
    <location>
        <begin position="1"/>
        <end position="39"/>
    </location>
</feature>
<name>A0A1R1XJA1_9FUNG</name>
<keyword evidence="3" id="KW-1185">Reference proteome</keyword>
<reference evidence="3" key="1">
    <citation type="submission" date="2017-01" db="EMBL/GenBank/DDBJ databases">
        <authorList>
            <person name="Wang Y."/>
            <person name="White M."/>
            <person name="Kvist S."/>
            <person name="Moncalvo J.-M."/>
        </authorList>
    </citation>
    <scope>NUCLEOTIDE SEQUENCE [LARGE SCALE GENOMIC DNA]</scope>
    <source>
        <strain evidence="3">ID-206-W2</strain>
    </source>
</reference>
<feature type="region of interest" description="Disordered" evidence="1">
    <location>
        <begin position="373"/>
        <end position="412"/>
    </location>
</feature>
<dbReference type="Proteomes" id="UP000187429">
    <property type="component" value="Unassembled WGS sequence"/>
</dbReference>
<feature type="compositionally biased region" description="Polar residues" evidence="1">
    <location>
        <begin position="373"/>
        <end position="396"/>
    </location>
</feature>
<evidence type="ECO:0000256" key="1">
    <source>
        <dbReference type="SAM" id="MobiDB-lite"/>
    </source>
</evidence>
<dbReference type="AlphaFoldDB" id="A0A1R1XJA1"/>
<dbReference type="EMBL" id="LSSM01004547">
    <property type="protein sequence ID" value="OMJ14690.1"/>
    <property type="molecule type" value="Genomic_DNA"/>
</dbReference>
<accession>A0A1R1XJA1</accession>
<evidence type="ECO:0000313" key="2">
    <source>
        <dbReference type="EMBL" id="OMJ14690.1"/>
    </source>
</evidence>
<proteinExistence type="predicted"/>
<evidence type="ECO:0000313" key="3">
    <source>
        <dbReference type="Proteomes" id="UP000187429"/>
    </source>
</evidence>
<feature type="compositionally biased region" description="Polar residues" evidence="1">
    <location>
        <begin position="9"/>
        <end position="23"/>
    </location>
</feature>
<organism evidence="2 3">
    <name type="scientific">Smittium culicis</name>
    <dbReference type="NCBI Taxonomy" id="133412"/>
    <lineage>
        <taxon>Eukaryota</taxon>
        <taxon>Fungi</taxon>
        <taxon>Fungi incertae sedis</taxon>
        <taxon>Zoopagomycota</taxon>
        <taxon>Kickxellomycotina</taxon>
        <taxon>Harpellomycetes</taxon>
        <taxon>Harpellales</taxon>
        <taxon>Legeriomycetaceae</taxon>
        <taxon>Smittium</taxon>
    </lineage>
</organism>
<protein>
    <submittedName>
        <fullName evidence="2">Uncharacterized protein</fullName>
    </submittedName>
</protein>